<dbReference type="Gene3D" id="1.10.10.10">
    <property type="entry name" value="Winged helix-like DNA-binding domain superfamily/Winged helix DNA-binding domain"/>
    <property type="match status" value="1"/>
</dbReference>
<accession>A0ABW0VZL8</accession>
<protein>
    <submittedName>
        <fullName evidence="8">RNA polymerase sigma factor</fullName>
    </submittedName>
</protein>
<dbReference type="Pfam" id="PF04542">
    <property type="entry name" value="Sigma70_r2"/>
    <property type="match status" value="1"/>
</dbReference>
<evidence type="ECO:0000259" key="6">
    <source>
        <dbReference type="Pfam" id="PF04542"/>
    </source>
</evidence>
<evidence type="ECO:0000256" key="5">
    <source>
        <dbReference type="ARBA" id="ARBA00023163"/>
    </source>
</evidence>
<dbReference type="InterPro" id="IPR007627">
    <property type="entry name" value="RNA_pol_sigma70_r2"/>
</dbReference>
<keyword evidence="9" id="KW-1185">Reference proteome</keyword>
<comment type="caution">
    <text evidence="8">The sequence shown here is derived from an EMBL/GenBank/DDBJ whole genome shotgun (WGS) entry which is preliminary data.</text>
</comment>
<dbReference type="Proteomes" id="UP001596047">
    <property type="component" value="Unassembled WGS sequence"/>
</dbReference>
<dbReference type="Gene3D" id="1.10.1740.10">
    <property type="match status" value="1"/>
</dbReference>
<dbReference type="PANTHER" id="PTHR43133">
    <property type="entry name" value="RNA POLYMERASE ECF-TYPE SIGMA FACTO"/>
    <property type="match status" value="1"/>
</dbReference>
<dbReference type="RefSeq" id="WP_379189487.1">
    <property type="nucleotide sequence ID" value="NZ_JBHSOW010000063.1"/>
</dbReference>
<evidence type="ECO:0000313" key="8">
    <source>
        <dbReference type="EMBL" id="MFC5650903.1"/>
    </source>
</evidence>
<evidence type="ECO:0000313" key="9">
    <source>
        <dbReference type="Proteomes" id="UP001596047"/>
    </source>
</evidence>
<evidence type="ECO:0000256" key="1">
    <source>
        <dbReference type="ARBA" id="ARBA00010641"/>
    </source>
</evidence>
<dbReference type="SUPFAM" id="SSF88946">
    <property type="entry name" value="Sigma2 domain of RNA polymerase sigma factors"/>
    <property type="match status" value="1"/>
</dbReference>
<evidence type="ECO:0000256" key="3">
    <source>
        <dbReference type="ARBA" id="ARBA00023082"/>
    </source>
</evidence>
<evidence type="ECO:0000256" key="4">
    <source>
        <dbReference type="ARBA" id="ARBA00023125"/>
    </source>
</evidence>
<dbReference type="SUPFAM" id="SSF88659">
    <property type="entry name" value="Sigma3 and sigma4 domains of RNA polymerase sigma factors"/>
    <property type="match status" value="1"/>
</dbReference>
<dbReference type="InterPro" id="IPR013324">
    <property type="entry name" value="RNA_pol_sigma_r3/r4-like"/>
</dbReference>
<evidence type="ECO:0000259" key="7">
    <source>
        <dbReference type="Pfam" id="PF08281"/>
    </source>
</evidence>
<proteinExistence type="inferred from homology"/>
<reference evidence="9" key="1">
    <citation type="journal article" date="2019" name="Int. J. Syst. Evol. Microbiol.">
        <title>The Global Catalogue of Microorganisms (GCM) 10K type strain sequencing project: providing services to taxonomists for standard genome sequencing and annotation.</title>
        <authorList>
            <consortium name="The Broad Institute Genomics Platform"/>
            <consortium name="The Broad Institute Genome Sequencing Center for Infectious Disease"/>
            <person name="Wu L."/>
            <person name="Ma J."/>
        </authorList>
    </citation>
    <scope>NUCLEOTIDE SEQUENCE [LARGE SCALE GENOMIC DNA]</scope>
    <source>
        <strain evidence="9">CGMCC 1.3240</strain>
    </source>
</reference>
<keyword evidence="5" id="KW-0804">Transcription</keyword>
<dbReference type="InterPro" id="IPR013249">
    <property type="entry name" value="RNA_pol_sigma70_r4_t2"/>
</dbReference>
<feature type="domain" description="RNA polymerase sigma-70 region 2" evidence="6">
    <location>
        <begin position="21"/>
        <end position="83"/>
    </location>
</feature>
<evidence type="ECO:0000256" key="2">
    <source>
        <dbReference type="ARBA" id="ARBA00023015"/>
    </source>
</evidence>
<organism evidence="8 9">
    <name type="scientific">Paenibacillus solisilvae</name>
    <dbReference type="NCBI Taxonomy" id="2486751"/>
    <lineage>
        <taxon>Bacteria</taxon>
        <taxon>Bacillati</taxon>
        <taxon>Bacillota</taxon>
        <taxon>Bacilli</taxon>
        <taxon>Bacillales</taxon>
        <taxon>Paenibacillaceae</taxon>
        <taxon>Paenibacillus</taxon>
    </lineage>
</organism>
<dbReference type="NCBIfam" id="TIGR02937">
    <property type="entry name" value="sigma70-ECF"/>
    <property type="match status" value="1"/>
</dbReference>
<feature type="domain" description="RNA polymerase sigma factor 70 region 4 type 2" evidence="7">
    <location>
        <begin position="110"/>
        <end position="160"/>
    </location>
</feature>
<dbReference type="InterPro" id="IPR014284">
    <property type="entry name" value="RNA_pol_sigma-70_dom"/>
</dbReference>
<dbReference type="InterPro" id="IPR013325">
    <property type="entry name" value="RNA_pol_sigma_r2"/>
</dbReference>
<name>A0ABW0VZL8_9BACL</name>
<dbReference type="PANTHER" id="PTHR43133:SF8">
    <property type="entry name" value="RNA POLYMERASE SIGMA FACTOR HI_1459-RELATED"/>
    <property type="match status" value="1"/>
</dbReference>
<dbReference type="Pfam" id="PF08281">
    <property type="entry name" value="Sigma70_r4_2"/>
    <property type="match status" value="1"/>
</dbReference>
<dbReference type="InterPro" id="IPR039425">
    <property type="entry name" value="RNA_pol_sigma-70-like"/>
</dbReference>
<sequence>MNKSFVGEHMEQAVSNEIGEWLSALNRYCLAITGSKWDAEDLVQETCLRALPVLTGLQKHANPTALLLRTAKNLSIDHSRRKKSQADGLDKCELLQKHEHEDSSGMEQVLSLLVQYLSPLQCSIFLLRELYGYRASEVAAALRSTEGAVKAALFRARTAMSQIKRDMLKEDRVEHAPSELQQRLLLAYMTAIRQINPQAIVLLAMSQSDQVDPVQAIATIIQMPNLPRKKKLHASQSSLLRAAA</sequence>
<comment type="similarity">
    <text evidence="1">Belongs to the sigma-70 factor family. ECF subfamily.</text>
</comment>
<keyword evidence="4" id="KW-0238">DNA-binding</keyword>
<keyword evidence="3" id="KW-0731">Sigma factor</keyword>
<dbReference type="EMBL" id="JBHSOW010000063">
    <property type="protein sequence ID" value="MFC5650903.1"/>
    <property type="molecule type" value="Genomic_DNA"/>
</dbReference>
<dbReference type="InterPro" id="IPR036388">
    <property type="entry name" value="WH-like_DNA-bd_sf"/>
</dbReference>
<gene>
    <name evidence="8" type="ORF">ACFPYJ_17645</name>
</gene>
<keyword evidence="2" id="KW-0805">Transcription regulation</keyword>